<evidence type="ECO:0000259" key="1">
    <source>
        <dbReference type="Pfam" id="PF01863"/>
    </source>
</evidence>
<dbReference type="Pfam" id="PF01863">
    <property type="entry name" value="YgjP-like"/>
    <property type="match status" value="1"/>
</dbReference>
<dbReference type="CDD" id="cd07344">
    <property type="entry name" value="M48_yhfN_like"/>
    <property type="match status" value="1"/>
</dbReference>
<protein>
    <submittedName>
        <fullName evidence="2">Metal-dependent hydrolase</fullName>
    </submittedName>
</protein>
<keyword evidence="2" id="KW-0378">Hydrolase</keyword>
<dbReference type="EMBL" id="JAGGJZ010000002">
    <property type="protein sequence ID" value="MBP1889220.1"/>
    <property type="molecule type" value="Genomic_DNA"/>
</dbReference>
<gene>
    <name evidence="2" type="ORF">J2Z53_000801</name>
</gene>
<keyword evidence="3" id="KW-1185">Reference proteome</keyword>
<dbReference type="InterPro" id="IPR053136">
    <property type="entry name" value="UTP_pyrophosphatase-like"/>
</dbReference>
<feature type="domain" description="YgjP-like metallopeptidase" evidence="1">
    <location>
        <begin position="23"/>
        <end position="234"/>
    </location>
</feature>
<reference evidence="2 3" key="1">
    <citation type="submission" date="2021-03" db="EMBL/GenBank/DDBJ databases">
        <title>Genomic Encyclopedia of Type Strains, Phase IV (KMG-IV): sequencing the most valuable type-strain genomes for metagenomic binning, comparative biology and taxonomic classification.</title>
        <authorList>
            <person name="Goeker M."/>
        </authorList>
    </citation>
    <scope>NUCLEOTIDE SEQUENCE [LARGE SCALE GENOMIC DNA]</scope>
    <source>
        <strain evidence="2 3">DSM 3984</strain>
    </source>
</reference>
<name>A0ABS4EYZ8_9CLOT</name>
<dbReference type="PANTHER" id="PTHR30399:SF1">
    <property type="entry name" value="UTP PYROPHOSPHATASE"/>
    <property type="match status" value="1"/>
</dbReference>
<dbReference type="RefSeq" id="WP_209795938.1">
    <property type="nucleotide sequence ID" value="NZ_JAGGJZ010000002.1"/>
</dbReference>
<comment type="caution">
    <text evidence="2">The sequence shown here is derived from an EMBL/GenBank/DDBJ whole genome shotgun (WGS) entry which is preliminary data.</text>
</comment>
<evidence type="ECO:0000313" key="3">
    <source>
        <dbReference type="Proteomes" id="UP000783390"/>
    </source>
</evidence>
<dbReference type="Gene3D" id="3.30.2010.10">
    <property type="entry name" value="Metalloproteases ('zincins'), catalytic domain"/>
    <property type="match status" value="1"/>
</dbReference>
<dbReference type="GO" id="GO:0016787">
    <property type="term" value="F:hydrolase activity"/>
    <property type="evidence" value="ECO:0007669"/>
    <property type="project" value="UniProtKB-KW"/>
</dbReference>
<evidence type="ECO:0000313" key="2">
    <source>
        <dbReference type="EMBL" id="MBP1889220.1"/>
    </source>
</evidence>
<dbReference type="PANTHER" id="PTHR30399">
    <property type="entry name" value="UNCHARACTERIZED PROTEIN YGJP"/>
    <property type="match status" value="1"/>
</dbReference>
<sequence>MKKINITYNEKSFSFILIRKNVKNINLRVKLNGDIIVTANNKINENYIIDFVRTKMDWILKHKEKFYEIRQKSLEEAENIKQDRIKYLGNIYKVRIAKGDKESIKQEKDEIYIFLKDNNNEKRKDTLLNKWYRNKCEEIFNDVYFRMLKKFEYYKIPHVEIKIRKMKSRWGSCNPTKRIITLNSELIKASIYEIEFVMCHELSHLVEANHSKNFYKILEDVMPEWKKRKEKLNKFYLV</sequence>
<accession>A0ABS4EYZ8</accession>
<dbReference type="Proteomes" id="UP000783390">
    <property type="component" value="Unassembled WGS sequence"/>
</dbReference>
<proteinExistence type="predicted"/>
<dbReference type="InterPro" id="IPR002725">
    <property type="entry name" value="YgjP-like_metallopeptidase"/>
</dbReference>
<organism evidence="2 3">
    <name type="scientific">Clostridium moniliforme</name>
    <dbReference type="NCBI Taxonomy" id="39489"/>
    <lineage>
        <taxon>Bacteria</taxon>
        <taxon>Bacillati</taxon>
        <taxon>Bacillota</taxon>
        <taxon>Clostridia</taxon>
        <taxon>Eubacteriales</taxon>
        <taxon>Clostridiaceae</taxon>
        <taxon>Clostridium</taxon>
    </lineage>
</organism>